<evidence type="ECO:0000313" key="3">
    <source>
        <dbReference type="EMBL" id="KJY62389.1"/>
    </source>
</evidence>
<dbReference type="HOGENOM" id="CLU_199135_0_1_9"/>
<sequence>MTKKGNLLAGMALGALATAGAVAGSVMAYHKKVIQPLNDEDDRIATNRRKANRKAHSAHQSPMR</sequence>
<evidence type="ECO:0000256" key="2">
    <source>
        <dbReference type="SAM" id="SignalP"/>
    </source>
</evidence>
<dbReference type="Pfam" id="PF11240">
    <property type="entry name" value="DUF3042"/>
    <property type="match status" value="1"/>
</dbReference>
<proteinExistence type="predicted"/>
<feature type="compositionally biased region" description="Basic residues" evidence="1">
    <location>
        <begin position="46"/>
        <end position="57"/>
    </location>
</feature>
<gene>
    <name evidence="3" type="ORF">JG30_05930</name>
</gene>
<keyword evidence="2" id="KW-0732">Signal</keyword>
<evidence type="ECO:0000256" key="1">
    <source>
        <dbReference type="SAM" id="MobiDB-lite"/>
    </source>
</evidence>
<keyword evidence="4" id="KW-1185">Reference proteome</keyword>
<organism evidence="3 4">
    <name type="scientific">Bombilactobacillus mellifer</name>
    <dbReference type="NCBI Taxonomy" id="1218492"/>
    <lineage>
        <taxon>Bacteria</taxon>
        <taxon>Bacillati</taxon>
        <taxon>Bacillota</taxon>
        <taxon>Bacilli</taxon>
        <taxon>Lactobacillales</taxon>
        <taxon>Lactobacillaceae</taxon>
        <taxon>Bombilactobacillus</taxon>
    </lineage>
</organism>
<feature type="chain" id="PRO_5039232791" evidence="2">
    <location>
        <begin position="24"/>
        <end position="64"/>
    </location>
</feature>
<dbReference type="STRING" id="1218492.JG30_05930"/>
<dbReference type="InterPro" id="IPR021402">
    <property type="entry name" value="DUF3042"/>
</dbReference>
<reference evidence="3 4" key="1">
    <citation type="submission" date="2015-01" db="EMBL/GenBank/DDBJ databases">
        <title>Comparative genomics of the lactic acid bacteria isolated from the honey bee gut.</title>
        <authorList>
            <person name="Ellegaard K.M."/>
            <person name="Tamarit D."/>
            <person name="Javelind E."/>
            <person name="Olofsson T."/>
            <person name="Andersson S.G."/>
            <person name="Vasquez A."/>
        </authorList>
    </citation>
    <scope>NUCLEOTIDE SEQUENCE [LARGE SCALE GENOMIC DNA]</scope>
    <source>
        <strain evidence="3 4">Bin4</strain>
    </source>
</reference>
<feature type="signal peptide" evidence="2">
    <location>
        <begin position="1"/>
        <end position="23"/>
    </location>
</feature>
<name>A0A0F4LVQ3_9LACO</name>
<dbReference type="PATRIC" id="fig|1218492.5.peg.719"/>
<dbReference type="AlphaFoldDB" id="A0A0F4LVQ3"/>
<protein>
    <submittedName>
        <fullName evidence="3">Conserved extracellular protein</fullName>
    </submittedName>
</protein>
<feature type="region of interest" description="Disordered" evidence="1">
    <location>
        <begin position="40"/>
        <end position="64"/>
    </location>
</feature>
<comment type="caution">
    <text evidence="3">The sequence shown here is derived from an EMBL/GenBank/DDBJ whole genome shotgun (WGS) entry which is preliminary data.</text>
</comment>
<dbReference type="Proteomes" id="UP000033558">
    <property type="component" value="Unassembled WGS sequence"/>
</dbReference>
<dbReference type="RefSeq" id="WP_052725175.1">
    <property type="nucleotide sequence ID" value="NZ_JAMBJK010000008.1"/>
</dbReference>
<accession>A0A0F4LVQ3</accession>
<evidence type="ECO:0000313" key="4">
    <source>
        <dbReference type="Proteomes" id="UP000033558"/>
    </source>
</evidence>
<dbReference type="EMBL" id="JXJQ01000006">
    <property type="protein sequence ID" value="KJY62389.1"/>
    <property type="molecule type" value="Genomic_DNA"/>
</dbReference>